<evidence type="ECO:0008006" key="3">
    <source>
        <dbReference type="Google" id="ProtNLM"/>
    </source>
</evidence>
<proteinExistence type="predicted"/>
<name>A0ABW4BLE6_9LACO</name>
<reference evidence="2" key="1">
    <citation type="journal article" date="2019" name="Int. J. Syst. Evol. Microbiol.">
        <title>The Global Catalogue of Microorganisms (GCM) 10K type strain sequencing project: providing services to taxonomists for standard genome sequencing and annotation.</title>
        <authorList>
            <consortium name="The Broad Institute Genomics Platform"/>
            <consortium name="The Broad Institute Genome Sequencing Center for Infectious Disease"/>
            <person name="Wu L."/>
            <person name="Ma J."/>
        </authorList>
    </citation>
    <scope>NUCLEOTIDE SEQUENCE [LARGE SCALE GENOMIC DNA]</scope>
    <source>
        <strain evidence="2">CCM 8937</strain>
    </source>
</reference>
<dbReference type="Proteomes" id="UP001597191">
    <property type="component" value="Unassembled WGS sequence"/>
</dbReference>
<comment type="caution">
    <text evidence="1">The sequence shown here is derived from an EMBL/GenBank/DDBJ whole genome shotgun (WGS) entry which is preliminary data.</text>
</comment>
<dbReference type="RefSeq" id="WP_125650921.1">
    <property type="nucleotide sequence ID" value="NZ_JBHTOH010000002.1"/>
</dbReference>
<evidence type="ECO:0000313" key="2">
    <source>
        <dbReference type="Proteomes" id="UP001597191"/>
    </source>
</evidence>
<protein>
    <recommendedName>
        <fullName evidence="3">Acetyltransferase</fullName>
    </recommendedName>
</protein>
<dbReference type="EMBL" id="JBHTOH010000002">
    <property type="protein sequence ID" value="MFD1410058.1"/>
    <property type="molecule type" value="Genomic_DNA"/>
</dbReference>
<keyword evidence="2" id="KW-1185">Reference proteome</keyword>
<sequence>MTEIRPYQGETALLIRAFVQMNLDDNAVLTSWPQVEGYFKRQQLSTNWQIDVRQRFDEFQKKIEKTGFPELYGLWDDQTLIGYAYRPAADHFQTNDYLPDALQQKLRTMFLE</sequence>
<evidence type="ECO:0000313" key="1">
    <source>
        <dbReference type="EMBL" id="MFD1410058.1"/>
    </source>
</evidence>
<gene>
    <name evidence="1" type="ORF">ACFQ4R_00230</name>
</gene>
<organism evidence="1 2">
    <name type="scientific">Lapidilactobacillus gannanensis</name>
    <dbReference type="NCBI Taxonomy" id="2486002"/>
    <lineage>
        <taxon>Bacteria</taxon>
        <taxon>Bacillati</taxon>
        <taxon>Bacillota</taxon>
        <taxon>Bacilli</taxon>
        <taxon>Lactobacillales</taxon>
        <taxon>Lactobacillaceae</taxon>
        <taxon>Lapidilactobacillus</taxon>
    </lineage>
</organism>
<accession>A0ABW4BLE6</accession>